<protein>
    <recommendedName>
        <fullName evidence="4">Soluble cytochrome b562</fullName>
    </recommendedName>
</protein>
<gene>
    <name evidence="8" type="ORF">ECH7EC869_0346</name>
</gene>
<dbReference type="RefSeq" id="WP_001172748.1">
    <property type="nucleotide sequence ID" value="NZ_ABHU01000033.1"/>
</dbReference>
<evidence type="ECO:0000313" key="9">
    <source>
        <dbReference type="Proteomes" id="UP000004641"/>
    </source>
</evidence>
<evidence type="ECO:0000256" key="2">
    <source>
        <dbReference type="ARBA" id="ARBA00002028"/>
    </source>
</evidence>
<dbReference type="Pfam" id="PF07361">
    <property type="entry name" value="Cytochrom_B562"/>
    <property type="match status" value="1"/>
</dbReference>
<dbReference type="Gene3D" id="1.20.120.10">
    <property type="entry name" value="Cytochrome c/b562"/>
    <property type="match status" value="1"/>
</dbReference>
<evidence type="ECO:0000256" key="3">
    <source>
        <dbReference type="ARBA" id="ARBA00005523"/>
    </source>
</evidence>
<sequence>MQKSNKVIISCGMALYFLCGGITVAEELDESMQVLARNMSVLQSSMDKKELLEALDRMDDAVDESMKRLPESISPADEEGKNDYIKELQKLEKEIMLAKQKVLSGQLSDIPDSVNKMNKIRVEGHDKFR</sequence>
<accession>A0A0H3PQS9</accession>
<keyword evidence="6" id="KW-0732">Signal</keyword>
<keyword evidence="5" id="KW-0408">Iron</keyword>
<evidence type="ECO:0000313" key="8">
    <source>
        <dbReference type="EMBL" id="EDU88736.1"/>
    </source>
</evidence>
<organism evidence="8 9">
    <name type="scientific">Escherichia coli O157:H7 (strain EC869)</name>
    <dbReference type="NCBI Taxonomy" id="478008"/>
    <lineage>
        <taxon>Bacteria</taxon>
        <taxon>Pseudomonadati</taxon>
        <taxon>Pseudomonadota</taxon>
        <taxon>Gammaproteobacteria</taxon>
        <taxon>Enterobacterales</taxon>
        <taxon>Enterobacteriaceae</taxon>
        <taxon>Escherichia</taxon>
    </lineage>
</organism>
<keyword evidence="5" id="KW-0479">Metal-binding</keyword>
<dbReference type="InterPro" id="IPR010980">
    <property type="entry name" value="Cyt_c/b562"/>
</dbReference>
<dbReference type="GO" id="GO:0005506">
    <property type="term" value="F:iron ion binding"/>
    <property type="evidence" value="ECO:0007669"/>
    <property type="project" value="InterPro"/>
</dbReference>
<evidence type="ECO:0000256" key="6">
    <source>
        <dbReference type="ARBA" id="ARBA00022729"/>
    </source>
</evidence>
<dbReference type="EMBL" id="ABHU01000033">
    <property type="protein sequence ID" value="EDU88736.1"/>
    <property type="molecule type" value="Genomic_DNA"/>
</dbReference>
<dbReference type="SUPFAM" id="SSF47175">
    <property type="entry name" value="Cytochromes"/>
    <property type="match status" value="1"/>
</dbReference>
<comment type="similarity">
    <text evidence="3">Belongs to the cytochrome b562 family.</text>
</comment>
<dbReference type="BioCyc" id="ECOL478008-HMP:G76-482236-MONOMER"/>
<evidence type="ECO:0000256" key="5">
    <source>
        <dbReference type="ARBA" id="ARBA00022617"/>
    </source>
</evidence>
<evidence type="ECO:0000256" key="7">
    <source>
        <dbReference type="SAM" id="Coils"/>
    </source>
</evidence>
<dbReference type="GO" id="GO:0009055">
    <property type="term" value="F:electron transfer activity"/>
    <property type="evidence" value="ECO:0007669"/>
    <property type="project" value="InterPro"/>
</dbReference>
<evidence type="ECO:0000256" key="4">
    <source>
        <dbReference type="ARBA" id="ARBA00016003"/>
    </source>
</evidence>
<name>A0A0H3PQS9_ECO5C</name>
<reference evidence="8 9" key="1">
    <citation type="journal article" date="2011" name="Appl. Environ. Microbiol.">
        <title>Genome signatures of Escherichia coli O157:H7 isolates from the bovine host reservoir.</title>
        <authorList>
            <person name="Eppinger M."/>
            <person name="Mammel M.K."/>
            <person name="Leclerc J.E."/>
            <person name="Ravel J."/>
            <person name="Cebula T.A."/>
        </authorList>
    </citation>
    <scope>NUCLEOTIDE SEQUENCE [LARGE SCALE GENOMIC DNA]</scope>
    <source>
        <strain evidence="8 9">EC869</strain>
    </source>
</reference>
<feature type="coiled-coil region" evidence="7">
    <location>
        <begin position="48"/>
        <end position="101"/>
    </location>
</feature>
<dbReference type="GO" id="GO:0022900">
    <property type="term" value="P:electron transport chain"/>
    <property type="evidence" value="ECO:0007669"/>
    <property type="project" value="InterPro"/>
</dbReference>
<comment type="function">
    <text evidence="2">Electron-transport protein of unknown function.</text>
</comment>
<dbReference type="AlphaFoldDB" id="A0A0H3PQS9"/>
<dbReference type="GO" id="GO:0020037">
    <property type="term" value="F:heme binding"/>
    <property type="evidence" value="ECO:0007669"/>
    <property type="project" value="InterPro"/>
</dbReference>
<keyword evidence="7" id="KW-0175">Coiled coil</keyword>
<dbReference type="Proteomes" id="UP000004641">
    <property type="component" value="Unassembled WGS sequence"/>
</dbReference>
<dbReference type="GO" id="GO:0042597">
    <property type="term" value="C:periplasmic space"/>
    <property type="evidence" value="ECO:0007669"/>
    <property type="project" value="InterPro"/>
</dbReference>
<keyword evidence="5" id="KW-0349">Heme</keyword>
<evidence type="ECO:0000256" key="1">
    <source>
        <dbReference type="ARBA" id="ARBA00001970"/>
    </source>
</evidence>
<proteinExistence type="inferred from homology"/>
<dbReference type="InterPro" id="IPR009155">
    <property type="entry name" value="Cyt_b562"/>
</dbReference>
<comment type="cofactor">
    <cofactor evidence="1">
        <name>heme b</name>
        <dbReference type="ChEBI" id="CHEBI:60344"/>
    </cofactor>
</comment>
<comment type="caution">
    <text evidence="8">The sequence shown here is derived from an EMBL/GenBank/DDBJ whole genome shotgun (WGS) entry which is preliminary data.</text>
</comment>